<dbReference type="SMART" id="SM00248">
    <property type="entry name" value="ANK"/>
    <property type="match status" value="2"/>
</dbReference>
<evidence type="ECO:0000256" key="1">
    <source>
        <dbReference type="ARBA" id="ARBA00022737"/>
    </source>
</evidence>
<dbReference type="InterPro" id="IPR002110">
    <property type="entry name" value="Ankyrin_rpt"/>
</dbReference>
<feature type="repeat" description="ANK" evidence="3">
    <location>
        <begin position="46"/>
        <end position="68"/>
    </location>
</feature>
<dbReference type="PROSITE" id="PS50297">
    <property type="entry name" value="ANK_REP_REGION"/>
    <property type="match status" value="1"/>
</dbReference>
<accession>A0ABP0I500</accession>
<evidence type="ECO:0000256" key="2">
    <source>
        <dbReference type="ARBA" id="ARBA00023043"/>
    </source>
</evidence>
<name>A0ABP0I500_9DINO</name>
<sequence length="130" mass="14583">MDAAAKIRAFYEQGRLRMFFHAENGDSKEFEMWLDAVENPNVRDDFGRTPLHIAALMGHVEIAKALLEFRDCNPNAIDGHGRTPLCVALSSSEDDKDYTKEGRAQIAELLREQRATDATIYTKLCPTGPV</sequence>
<dbReference type="PANTHER" id="PTHR24180:SF45">
    <property type="entry name" value="POLY [ADP-RIBOSE] POLYMERASE TANKYRASE"/>
    <property type="match status" value="1"/>
</dbReference>
<dbReference type="Pfam" id="PF12796">
    <property type="entry name" value="Ank_2"/>
    <property type="match status" value="1"/>
</dbReference>
<gene>
    <name evidence="4" type="ORF">SCF082_LOCUS4764</name>
</gene>
<dbReference type="InterPro" id="IPR036770">
    <property type="entry name" value="Ankyrin_rpt-contain_sf"/>
</dbReference>
<reference evidence="4 5" key="1">
    <citation type="submission" date="2024-02" db="EMBL/GenBank/DDBJ databases">
        <authorList>
            <person name="Chen Y."/>
            <person name="Shah S."/>
            <person name="Dougan E. K."/>
            <person name="Thang M."/>
            <person name="Chan C."/>
        </authorList>
    </citation>
    <scope>NUCLEOTIDE SEQUENCE [LARGE SCALE GENOMIC DNA]</scope>
</reference>
<organism evidence="4 5">
    <name type="scientific">Durusdinium trenchii</name>
    <dbReference type="NCBI Taxonomy" id="1381693"/>
    <lineage>
        <taxon>Eukaryota</taxon>
        <taxon>Sar</taxon>
        <taxon>Alveolata</taxon>
        <taxon>Dinophyceae</taxon>
        <taxon>Suessiales</taxon>
        <taxon>Symbiodiniaceae</taxon>
        <taxon>Durusdinium</taxon>
    </lineage>
</organism>
<dbReference type="SUPFAM" id="SSF48403">
    <property type="entry name" value="Ankyrin repeat"/>
    <property type="match status" value="1"/>
</dbReference>
<keyword evidence="2 3" id="KW-0040">ANK repeat</keyword>
<dbReference type="PANTHER" id="PTHR24180">
    <property type="entry name" value="CYCLIN-DEPENDENT KINASE INHIBITOR 2C-RELATED"/>
    <property type="match status" value="1"/>
</dbReference>
<comment type="caution">
    <text evidence="4">The sequence shown here is derived from an EMBL/GenBank/DDBJ whole genome shotgun (WGS) entry which is preliminary data.</text>
</comment>
<evidence type="ECO:0000313" key="4">
    <source>
        <dbReference type="EMBL" id="CAK8996384.1"/>
    </source>
</evidence>
<evidence type="ECO:0000256" key="3">
    <source>
        <dbReference type="PROSITE-ProRule" id="PRU00023"/>
    </source>
</evidence>
<evidence type="ECO:0000313" key="5">
    <source>
        <dbReference type="Proteomes" id="UP001642464"/>
    </source>
</evidence>
<dbReference type="InterPro" id="IPR051637">
    <property type="entry name" value="Ank_repeat_dom-contain_49"/>
</dbReference>
<keyword evidence="5" id="KW-1185">Reference proteome</keyword>
<dbReference type="Proteomes" id="UP001642464">
    <property type="component" value="Unassembled WGS sequence"/>
</dbReference>
<dbReference type="Gene3D" id="1.25.40.20">
    <property type="entry name" value="Ankyrin repeat-containing domain"/>
    <property type="match status" value="1"/>
</dbReference>
<dbReference type="PROSITE" id="PS50088">
    <property type="entry name" value="ANK_REPEAT"/>
    <property type="match status" value="1"/>
</dbReference>
<dbReference type="EMBL" id="CAXAMM010002508">
    <property type="protein sequence ID" value="CAK8996384.1"/>
    <property type="molecule type" value="Genomic_DNA"/>
</dbReference>
<keyword evidence="1" id="KW-0677">Repeat</keyword>
<protein>
    <submittedName>
        <fullName evidence="4">Ankyrin repeat domain-containing protein 54 (Lyn-interacting ankyrin repeat protein)</fullName>
    </submittedName>
</protein>
<proteinExistence type="predicted"/>